<reference evidence="3 4" key="1">
    <citation type="submission" date="2017-03" db="EMBL/GenBank/DDBJ databases">
        <authorList>
            <person name="Afonso C.L."/>
            <person name="Miller P.J."/>
            <person name="Scott M.A."/>
            <person name="Spackman E."/>
            <person name="Goraichik I."/>
            <person name="Dimitrov K.M."/>
            <person name="Suarez D.L."/>
            <person name="Swayne D.E."/>
        </authorList>
    </citation>
    <scope>NUCLEOTIDE SEQUENCE [LARGE SCALE GENOMIC DNA]</scope>
    <source>
        <strain evidence="3 4">CECT 7066</strain>
    </source>
</reference>
<evidence type="ECO:0000313" key="3">
    <source>
        <dbReference type="EMBL" id="SLN10177.1"/>
    </source>
</evidence>
<feature type="chain" id="PRO_5011003531" description="DUF2059 domain-containing protein" evidence="1">
    <location>
        <begin position="22"/>
        <end position="270"/>
    </location>
</feature>
<evidence type="ECO:0000256" key="1">
    <source>
        <dbReference type="SAM" id="SignalP"/>
    </source>
</evidence>
<sequence>MSRIPAAILVAAWLGTSVSLAAEDTDRLFDALRLDDVVDVMREEGIAAGDDLEADLFPGSGGLLWDEAVRDIYDRSEMLEAVRARFDDAVQAGSIPVLVEFFESETGQRLVELEIAARRAMIDEAVEAATEESARDAPQARRDLIDAFIAANDLVEQNVTGALNSNYAFYRGLLDEEAPVGPLSEDQVIADVYASEPQVRADTEAWLDGYLTLAYAPVDDEALSRYLEISESRAGQDLNTAIFAAFDELYDGISYELGRAAARFMRGQDL</sequence>
<name>A0A1Y5R689_9RHOB</name>
<gene>
    <name evidence="3" type="ORF">PAM7066_00005</name>
</gene>
<dbReference type="EMBL" id="FWFV01000001">
    <property type="protein sequence ID" value="SLN10177.1"/>
    <property type="molecule type" value="Genomic_DNA"/>
</dbReference>
<dbReference type="Proteomes" id="UP000193870">
    <property type="component" value="Unassembled WGS sequence"/>
</dbReference>
<dbReference type="RefSeq" id="WP_085852081.1">
    <property type="nucleotide sequence ID" value="NZ_FOPF01000001.1"/>
</dbReference>
<feature type="signal peptide" evidence="1">
    <location>
        <begin position="1"/>
        <end position="21"/>
    </location>
</feature>
<accession>A0A1Y5R689</accession>
<keyword evidence="4" id="KW-1185">Reference proteome</keyword>
<dbReference type="InterPro" id="IPR018637">
    <property type="entry name" value="DUF2059"/>
</dbReference>
<evidence type="ECO:0000259" key="2">
    <source>
        <dbReference type="Pfam" id="PF09832"/>
    </source>
</evidence>
<dbReference type="Pfam" id="PF09832">
    <property type="entry name" value="DUF2059"/>
    <property type="match status" value="1"/>
</dbReference>
<protein>
    <recommendedName>
        <fullName evidence="2">DUF2059 domain-containing protein</fullName>
    </recommendedName>
</protein>
<feature type="domain" description="DUF2059" evidence="2">
    <location>
        <begin position="77"/>
        <end position="132"/>
    </location>
</feature>
<keyword evidence="1" id="KW-0732">Signal</keyword>
<dbReference type="OrthoDB" id="7841298at2"/>
<evidence type="ECO:0000313" key="4">
    <source>
        <dbReference type="Proteomes" id="UP000193870"/>
    </source>
</evidence>
<dbReference type="STRING" id="315423.SAMN04488020_1015"/>
<organism evidence="3 4">
    <name type="scientific">Palleronia marisminoris</name>
    <dbReference type="NCBI Taxonomy" id="315423"/>
    <lineage>
        <taxon>Bacteria</taxon>
        <taxon>Pseudomonadati</taxon>
        <taxon>Pseudomonadota</taxon>
        <taxon>Alphaproteobacteria</taxon>
        <taxon>Rhodobacterales</taxon>
        <taxon>Roseobacteraceae</taxon>
        <taxon>Palleronia</taxon>
    </lineage>
</organism>
<dbReference type="AlphaFoldDB" id="A0A1Y5R689"/>
<proteinExistence type="predicted"/>